<dbReference type="InterPro" id="IPR027417">
    <property type="entry name" value="P-loop_NTPase"/>
</dbReference>
<dbReference type="EMBL" id="CP087164">
    <property type="protein sequence ID" value="UGS34557.1"/>
    <property type="molecule type" value="Genomic_DNA"/>
</dbReference>
<dbReference type="Pfam" id="PF00486">
    <property type="entry name" value="Trans_reg_C"/>
    <property type="match status" value="1"/>
</dbReference>
<feature type="domain" description="OmpR/PhoB-type" evidence="3">
    <location>
        <begin position="849"/>
        <end position="924"/>
    </location>
</feature>
<dbReference type="PANTHER" id="PTHR35807">
    <property type="entry name" value="TRANSCRIPTIONAL REGULATOR REDD-RELATED"/>
    <property type="match status" value="1"/>
</dbReference>
<sequence length="1078" mass="115571">MAGISATTASFVQRPELVARVRGALEHGSVGLVAGAGYGKTLLVEEALEGRTAAWLSCRGRDTKVDRLMVDALQAIRRAVPGAADVLIETVSTAGEAPSPLEVTRALLDELDKLLVEPLIFVIDDAEELADAGGTLRLLEQLVDTEHSRLRIVVCTRRPLNLRIARAQASGRITLIDESDLAFGAEESALVLESQLGRAPTDGEVDEVMQRTLGWPLGVVLGSTIGNSNGAIARFLAEEVLGPLDGELRAAMLASSAVDELTPAMSAALGLPADLANRLGRLGVLLRPVPGRPGTVAYHPLLHEHLREQWELEAPAEERARTLISVGTQLSSEGRVGEAVDAFLAARAPERALEVLDQHATVLVRTTPGGVEAWLDALPPELRADPRASAVAGRLRAAAGLHEDAVPRLRAAVAQDDDEAASAAAAEAAESLYWLGRLPEGLELLLSLERPTVQAQIWTAVLYGSSGRLDEATAVLEAVDRRPDAAVFAGLRTLAETYISLPDGRHEELLAALRRRLETLTDDRRSTHRPEYLAGFSAFTLGDAGMPDAGIALTDLLFAEAARSGIPSFIRAETHALRAFLLSLDGRTAEAEVALGAIGEGVATDGWAPGIAECAMAACLLARGERAGAYALAERAMARMEPAPLPFRQFVSHALVPTIAAAASPDRAHRLARLTLAWLEETYGPDHGSYHRARSLALCAWTRNLIGDVPGAGEDMRRALELAGDAAPMLVRAEWRRLEELFSDLMAAGELDPAVALDAAERVFPGGEELAGFAEHPRADVRARAARTLGSSGHPRAEILLDALEKDDDPEVVEAAKGARATGRRFPPSRTITLFGGFSLRRGNWVVDERAWGRPTTARLVRVLLTQRGAFMPEEELLEALWPDKPPKSARSSIQVAVSRARSVLDVAGAEQSVIQYSERAYRLVLDDRDRVDTELFGATAAAALVAKGATQIRLLETAVALWTGEPMPEERYSDWAQSWRENLVGRYAQALTTLVDLRGRAGNHAAAAAAAGRLVGLDPLDEGAQRLLITALARSGNRARALRQYLACRKQLVDELGIEPSEPTRDLQRRVLAGLPV</sequence>
<keyword evidence="2" id="KW-0238">DNA-binding</keyword>
<evidence type="ECO:0000256" key="1">
    <source>
        <dbReference type="ARBA" id="ARBA00005820"/>
    </source>
</evidence>
<dbReference type="PANTHER" id="PTHR35807:SF2">
    <property type="entry name" value="TRANSCRIPTIONAL ACTIVATOR DOMAIN"/>
    <property type="match status" value="1"/>
</dbReference>
<reference evidence="5" key="1">
    <citation type="journal article" date="2022" name="Int. J. Syst. Evol. Microbiol.">
        <title>Pseudomonas aegrilactucae sp. nov. and Pseudomonas morbosilactucae sp. nov., pathogens causing bacterial rot of lettuce in Japan.</title>
        <authorList>
            <person name="Sawada H."/>
            <person name="Fujikawa T."/>
            <person name="Satou M."/>
        </authorList>
    </citation>
    <scope>NUCLEOTIDE SEQUENCE</scope>
    <source>
        <strain evidence="5">0166_1</strain>
    </source>
</reference>
<dbReference type="InterPro" id="IPR016032">
    <property type="entry name" value="Sig_transdc_resp-reg_C-effctor"/>
</dbReference>
<organism evidence="5 6">
    <name type="scientific">Capillimicrobium parvum</name>
    <dbReference type="NCBI Taxonomy" id="2884022"/>
    <lineage>
        <taxon>Bacteria</taxon>
        <taxon>Bacillati</taxon>
        <taxon>Actinomycetota</taxon>
        <taxon>Thermoleophilia</taxon>
        <taxon>Solirubrobacterales</taxon>
        <taxon>Capillimicrobiaceae</taxon>
        <taxon>Capillimicrobium</taxon>
    </lineage>
</organism>
<dbReference type="GO" id="GO:0003677">
    <property type="term" value="F:DNA binding"/>
    <property type="evidence" value="ECO:0007669"/>
    <property type="project" value="UniProtKB-KW"/>
</dbReference>
<feature type="domain" description="Bacterial transcriptional activator" evidence="4">
    <location>
        <begin position="932"/>
        <end position="1073"/>
    </location>
</feature>
<dbReference type="SUPFAM" id="SSF46894">
    <property type="entry name" value="C-terminal effector domain of the bipartite response regulators"/>
    <property type="match status" value="1"/>
</dbReference>
<dbReference type="Pfam" id="PF03704">
    <property type="entry name" value="BTAD"/>
    <property type="match status" value="1"/>
</dbReference>
<accession>A0A9E7BZJ9</accession>
<evidence type="ECO:0000259" key="4">
    <source>
        <dbReference type="SMART" id="SM01043"/>
    </source>
</evidence>
<dbReference type="InterPro" id="IPR001867">
    <property type="entry name" value="OmpR/PhoB-type_DNA-bd"/>
</dbReference>
<dbReference type="InterPro" id="IPR051677">
    <property type="entry name" value="AfsR-DnrI-RedD_regulator"/>
</dbReference>
<dbReference type="Gene3D" id="1.10.10.10">
    <property type="entry name" value="Winged helix-like DNA-binding domain superfamily/Winged helix DNA-binding domain"/>
    <property type="match status" value="1"/>
</dbReference>
<keyword evidence="6" id="KW-1185">Reference proteome</keyword>
<evidence type="ECO:0000313" key="5">
    <source>
        <dbReference type="EMBL" id="UGS34557.1"/>
    </source>
</evidence>
<dbReference type="SMART" id="SM00862">
    <property type="entry name" value="Trans_reg_C"/>
    <property type="match status" value="1"/>
</dbReference>
<dbReference type="SUPFAM" id="SSF48452">
    <property type="entry name" value="TPR-like"/>
    <property type="match status" value="1"/>
</dbReference>
<dbReference type="InterPro" id="IPR011990">
    <property type="entry name" value="TPR-like_helical_dom_sf"/>
</dbReference>
<proteinExistence type="inferred from homology"/>
<evidence type="ECO:0000313" key="6">
    <source>
        <dbReference type="Proteomes" id="UP001162834"/>
    </source>
</evidence>
<dbReference type="RefSeq" id="WP_259314224.1">
    <property type="nucleotide sequence ID" value="NZ_CP087164.1"/>
</dbReference>
<protein>
    <submittedName>
        <fullName evidence="5">HTH-type transcriptional regulator MalT</fullName>
    </submittedName>
</protein>
<dbReference type="SUPFAM" id="SSF52540">
    <property type="entry name" value="P-loop containing nucleoside triphosphate hydrolases"/>
    <property type="match status" value="1"/>
</dbReference>
<evidence type="ECO:0000256" key="2">
    <source>
        <dbReference type="ARBA" id="ARBA00023125"/>
    </source>
</evidence>
<dbReference type="InterPro" id="IPR005158">
    <property type="entry name" value="BTAD"/>
</dbReference>
<dbReference type="InterPro" id="IPR036388">
    <property type="entry name" value="WH-like_DNA-bd_sf"/>
</dbReference>
<dbReference type="Gene3D" id="1.25.40.10">
    <property type="entry name" value="Tetratricopeptide repeat domain"/>
    <property type="match status" value="2"/>
</dbReference>
<dbReference type="KEGG" id="sbae:DSM104329_00936"/>
<dbReference type="AlphaFoldDB" id="A0A9E7BZJ9"/>
<dbReference type="InterPro" id="IPR059106">
    <property type="entry name" value="WHD_MalT"/>
</dbReference>
<dbReference type="GO" id="GO:0006355">
    <property type="term" value="P:regulation of DNA-templated transcription"/>
    <property type="evidence" value="ECO:0007669"/>
    <property type="project" value="InterPro"/>
</dbReference>
<name>A0A9E7BZJ9_9ACTN</name>
<dbReference type="Pfam" id="PF25873">
    <property type="entry name" value="WHD_MalT"/>
    <property type="match status" value="1"/>
</dbReference>
<dbReference type="Proteomes" id="UP001162834">
    <property type="component" value="Chromosome"/>
</dbReference>
<gene>
    <name evidence="5" type="primary">malT_1</name>
    <name evidence="5" type="ORF">DSM104329_00936</name>
</gene>
<dbReference type="GO" id="GO:0000160">
    <property type="term" value="P:phosphorelay signal transduction system"/>
    <property type="evidence" value="ECO:0007669"/>
    <property type="project" value="InterPro"/>
</dbReference>
<evidence type="ECO:0000259" key="3">
    <source>
        <dbReference type="SMART" id="SM00862"/>
    </source>
</evidence>
<dbReference type="Gene3D" id="3.40.50.300">
    <property type="entry name" value="P-loop containing nucleotide triphosphate hydrolases"/>
    <property type="match status" value="1"/>
</dbReference>
<dbReference type="SMART" id="SM01043">
    <property type="entry name" value="BTAD"/>
    <property type="match status" value="1"/>
</dbReference>
<comment type="similarity">
    <text evidence="1">Belongs to the AfsR/DnrI/RedD regulatory family.</text>
</comment>